<comment type="cofactor">
    <cofactor evidence="1">
        <name>heme</name>
        <dbReference type="ChEBI" id="CHEBI:30413"/>
    </cofactor>
</comment>
<gene>
    <name evidence="8" type="ORF">A5630_20800</name>
</gene>
<dbReference type="EMBL" id="LZLC01000100">
    <property type="protein sequence ID" value="OBJ42485.1"/>
    <property type="molecule type" value="Genomic_DNA"/>
</dbReference>
<dbReference type="Gene3D" id="1.10.630.10">
    <property type="entry name" value="Cytochrome P450"/>
    <property type="match status" value="1"/>
</dbReference>
<evidence type="ECO:0000313" key="8">
    <source>
        <dbReference type="EMBL" id="OBJ42485.1"/>
    </source>
</evidence>
<dbReference type="AlphaFoldDB" id="A0A1A3H371"/>
<evidence type="ECO:0000256" key="1">
    <source>
        <dbReference type="ARBA" id="ARBA00001971"/>
    </source>
</evidence>
<comment type="similarity">
    <text evidence="2">Belongs to the cytochrome P450 family.</text>
</comment>
<dbReference type="GO" id="GO:0005506">
    <property type="term" value="F:iron ion binding"/>
    <property type="evidence" value="ECO:0007669"/>
    <property type="project" value="InterPro"/>
</dbReference>
<sequence>MVSEVFNVDEIRLSDPDLWRQPESVIEGAFATLRRERPVSFHEEIGHSPYIEKGPGYWAVTRYEDISLVSRDHENFRSSQGIVLWDWPPELAASFTHMGNEDEPRHTRLRRIVSRAFAPKVLAHLDRVVAEEAKLTVDRIIDKGEVEFVSEVGGRLPVRIICEMMGIPEQYHNFVYEKSAVAIRVADAAFLLAADDIEKTFGEIAMSGLELSGLLQELAKDQVLRRSDTLLSTLLDANIDGEALTETELNQFFILLTVAGNETTRNALAWGMHALSSHPDQKAKWAADFDSYALTGTNEVIRWATPIMYFRRTALADTVVGGQQIRAGEKVAMFYRSGNRDETVFENPFAFDIARDSRPPHMSFGGGGIHYCLGAHLARTEVSMMFREILTRIPDIEVVGEPVRPPGNLAHGIDEMNCVFAPGGTRGIARS</sequence>
<evidence type="ECO:0000313" key="9">
    <source>
        <dbReference type="Proteomes" id="UP000093898"/>
    </source>
</evidence>
<accession>A0A1A3H371</accession>
<dbReference type="GO" id="GO:0008395">
    <property type="term" value="F:steroid hydroxylase activity"/>
    <property type="evidence" value="ECO:0007669"/>
    <property type="project" value="TreeGrafter"/>
</dbReference>
<evidence type="ECO:0000256" key="5">
    <source>
        <dbReference type="ARBA" id="ARBA00023002"/>
    </source>
</evidence>
<keyword evidence="4" id="KW-0479">Metal-binding</keyword>
<dbReference type="Proteomes" id="UP000093898">
    <property type="component" value="Unassembled WGS sequence"/>
</dbReference>
<dbReference type="GO" id="GO:0020037">
    <property type="term" value="F:heme binding"/>
    <property type="evidence" value="ECO:0007669"/>
    <property type="project" value="InterPro"/>
</dbReference>
<evidence type="ECO:0000256" key="6">
    <source>
        <dbReference type="ARBA" id="ARBA00023004"/>
    </source>
</evidence>
<evidence type="ECO:0000256" key="4">
    <source>
        <dbReference type="ARBA" id="ARBA00022723"/>
    </source>
</evidence>
<dbReference type="Pfam" id="PF00067">
    <property type="entry name" value="p450"/>
    <property type="match status" value="1"/>
</dbReference>
<dbReference type="GO" id="GO:0036199">
    <property type="term" value="F:cholest-4-en-3-one 26-monooxygenase activity"/>
    <property type="evidence" value="ECO:0007669"/>
    <property type="project" value="TreeGrafter"/>
</dbReference>
<dbReference type="CDD" id="cd11033">
    <property type="entry name" value="CYP142-like"/>
    <property type="match status" value="1"/>
</dbReference>
<dbReference type="InterPro" id="IPR036396">
    <property type="entry name" value="Cyt_P450_sf"/>
</dbReference>
<dbReference type="PANTHER" id="PTHR46696:SF4">
    <property type="entry name" value="BIOTIN BIOSYNTHESIS CYTOCHROME P450"/>
    <property type="match status" value="1"/>
</dbReference>
<organism evidence="8 9">
    <name type="scientific">Mycolicibacterium mucogenicum</name>
    <name type="common">Mycobacterium mucogenicum</name>
    <dbReference type="NCBI Taxonomy" id="56689"/>
    <lineage>
        <taxon>Bacteria</taxon>
        <taxon>Bacillati</taxon>
        <taxon>Actinomycetota</taxon>
        <taxon>Actinomycetes</taxon>
        <taxon>Mycobacteriales</taxon>
        <taxon>Mycobacteriaceae</taxon>
        <taxon>Mycolicibacterium</taxon>
    </lineage>
</organism>
<dbReference type="PRINTS" id="PR00359">
    <property type="entry name" value="BP450"/>
</dbReference>
<dbReference type="PANTHER" id="PTHR46696">
    <property type="entry name" value="P450, PUTATIVE (EUROFUNG)-RELATED"/>
    <property type="match status" value="1"/>
</dbReference>
<dbReference type="InterPro" id="IPR002397">
    <property type="entry name" value="Cyt_P450_B"/>
</dbReference>
<dbReference type="RefSeq" id="WP_064980782.1">
    <property type="nucleotide sequence ID" value="NZ_LZLC01000100.1"/>
</dbReference>
<evidence type="ECO:0000256" key="7">
    <source>
        <dbReference type="ARBA" id="ARBA00023033"/>
    </source>
</evidence>
<keyword evidence="3" id="KW-0349">Heme</keyword>
<evidence type="ECO:0008006" key="10">
    <source>
        <dbReference type="Google" id="ProtNLM"/>
    </source>
</evidence>
<proteinExistence type="inferred from homology"/>
<comment type="caution">
    <text evidence="8">The sequence shown here is derived from an EMBL/GenBank/DDBJ whole genome shotgun (WGS) entry which is preliminary data.</text>
</comment>
<keyword evidence="7" id="KW-0503">Monooxygenase</keyword>
<keyword evidence="5" id="KW-0560">Oxidoreductase</keyword>
<dbReference type="InterPro" id="IPR001128">
    <property type="entry name" value="Cyt_P450"/>
</dbReference>
<evidence type="ECO:0000256" key="3">
    <source>
        <dbReference type="ARBA" id="ARBA00022617"/>
    </source>
</evidence>
<name>A0A1A3H371_MYCMU</name>
<evidence type="ECO:0000256" key="2">
    <source>
        <dbReference type="ARBA" id="ARBA00010617"/>
    </source>
</evidence>
<protein>
    <recommendedName>
        <fullName evidence="10">Cytochrome P450</fullName>
    </recommendedName>
</protein>
<keyword evidence="6" id="KW-0408">Iron</keyword>
<dbReference type="SUPFAM" id="SSF48264">
    <property type="entry name" value="Cytochrome P450"/>
    <property type="match status" value="1"/>
</dbReference>
<dbReference type="OrthoDB" id="5241086at2"/>
<reference evidence="9" key="1">
    <citation type="submission" date="2016-06" db="EMBL/GenBank/DDBJ databases">
        <authorList>
            <person name="Sutton G."/>
            <person name="Brinkac L."/>
            <person name="Sanka R."/>
            <person name="Adams M."/>
            <person name="Lau E."/>
            <person name="Garcia-Basteiro A."/>
            <person name="Lopez-Varela E."/>
            <person name="Palencia S."/>
        </authorList>
    </citation>
    <scope>NUCLEOTIDE SEQUENCE [LARGE SCALE GENOMIC DNA]</scope>
    <source>
        <strain evidence="9">1127319.6</strain>
    </source>
</reference>
<dbReference type="GO" id="GO:0006707">
    <property type="term" value="P:cholesterol catabolic process"/>
    <property type="evidence" value="ECO:0007669"/>
    <property type="project" value="TreeGrafter"/>
</dbReference>